<reference evidence="1 2" key="1">
    <citation type="submission" date="2020-04" db="EMBL/GenBank/DDBJ databases">
        <title>A Flavivirga sp. nov.</title>
        <authorList>
            <person name="Sun X."/>
        </authorList>
    </citation>
    <scope>NUCLEOTIDE SEQUENCE [LARGE SCALE GENOMIC DNA]</scope>
    <source>
        <strain evidence="1 2">Y03</strain>
    </source>
</reference>
<accession>A0ABX1S0S2</accession>
<protein>
    <submittedName>
        <fullName evidence="1">GNAT family N-acetyltransferase</fullName>
    </submittedName>
</protein>
<dbReference type="SUPFAM" id="SSF55729">
    <property type="entry name" value="Acyl-CoA N-acyltransferases (Nat)"/>
    <property type="match status" value="1"/>
</dbReference>
<evidence type="ECO:0000313" key="2">
    <source>
        <dbReference type="Proteomes" id="UP000746690"/>
    </source>
</evidence>
<dbReference type="RefSeq" id="WP_169673886.1">
    <property type="nucleotide sequence ID" value="NZ_JABBHF010000006.1"/>
</dbReference>
<proteinExistence type="predicted"/>
<organism evidence="1 2">
    <name type="scientific">Flavivirga algicola</name>
    <dbReference type="NCBI Taxonomy" id="2729136"/>
    <lineage>
        <taxon>Bacteria</taxon>
        <taxon>Pseudomonadati</taxon>
        <taxon>Bacteroidota</taxon>
        <taxon>Flavobacteriia</taxon>
        <taxon>Flavobacteriales</taxon>
        <taxon>Flavobacteriaceae</taxon>
        <taxon>Flavivirga</taxon>
    </lineage>
</organism>
<gene>
    <name evidence="1" type="ORF">HHX25_12490</name>
</gene>
<dbReference type="Gene3D" id="3.40.630.30">
    <property type="match status" value="1"/>
</dbReference>
<comment type="caution">
    <text evidence="1">The sequence shown here is derived from an EMBL/GenBank/DDBJ whole genome shotgun (WGS) entry which is preliminary data.</text>
</comment>
<sequence>MEIKKYDSTQKTVWDDFIPKSKNGVFLFYREYLDYHKERFTDHSLIILKKNKVIALFPANENENKIFSHGGLTFGSLIMGHDTRAVEVLDIFLKIKEYYKKLNFTDIIYKVVPSIFHKYPSEEDLYALFRMDAKLIRRDISSVIKINNKIRFSESKRQAVAKCMKNEIVFSENNDFGEYWDLLTNVLAKFGIKPVHTLEEINNLKKSFPDKIKLFEARKDNVLLAGIVIYDFDNVVHTQYMANSQEGRKIGALDFINNCLINEVYSDREFYSFGISTSDQGRSLNEGLIQQKEMMGSRGVAIDFYNISL</sequence>
<dbReference type="EMBL" id="JABBHF010000006">
    <property type="protein sequence ID" value="NMH88329.1"/>
    <property type="molecule type" value="Genomic_DNA"/>
</dbReference>
<dbReference type="InterPro" id="IPR016181">
    <property type="entry name" value="Acyl_CoA_acyltransferase"/>
</dbReference>
<dbReference type="Proteomes" id="UP000746690">
    <property type="component" value="Unassembled WGS sequence"/>
</dbReference>
<keyword evidence="2" id="KW-1185">Reference proteome</keyword>
<name>A0ABX1S0S2_9FLAO</name>
<evidence type="ECO:0000313" key="1">
    <source>
        <dbReference type="EMBL" id="NMH88329.1"/>
    </source>
</evidence>